<dbReference type="AlphaFoldDB" id="A0A939DQI1"/>
<dbReference type="SUPFAM" id="SSF141868">
    <property type="entry name" value="EAL domain-like"/>
    <property type="match status" value="1"/>
</dbReference>
<dbReference type="SMART" id="SM00065">
    <property type="entry name" value="GAF"/>
    <property type="match status" value="1"/>
</dbReference>
<sequence length="410" mass="46214">MPDKSSAPVSLSQTDQQKIAADFKHLLHILRRHLEMDVAFVGEFDRNRRHISVLDTTENETQVREGMSDELVATYCKKIADGTLEGIIPDARRHPVTGRMPITRQLDIGAYLGVPIVLEDQTVYGTLCCYSHQAHHELLSRDLKTLKVFAEVMGKQLESRMTSARALAAMTKRVNEVLQPARINILFQPIYALRENRIVGYEALSRFRSTPYRTPDVWFGEAAQIGLGTQLEAAAIEEAMQAFERAPRDCYLALNISPANLNCEFFKPLLNQHKQHNIVLEVTEHEQIQDYSKLSDAIKPLRNRGLHVALDDAGAGYASFQHILELQADVIKLDISLIRNIHQDKRRQALTSALLSFARSTDCDVIAEGVESREELAMLQRLGINKVQGYYIGRPQPLPESLFQVPNPLG</sequence>
<comment type="caution">
    <text evidence="2">The sequence shown here is derived from an EMBL/GenBank/DDBJ whole genome shotgun (WGS) entry which is preliminary data.</text>
</comment>
<proteinExistence type="predicted"/>
<feature type="domain" description="EAL" evidence="1">
    <location>
        <begin position="167"/>
        <end position="409"/>
    </location>
</feature>
<dbReference type="SUPFAM" id="SSF55781">
    <property type="entry name" value="GAF domain-like"/>
    <property type="match status" value="1"/>
</dbReference>
<dbReference type="InterPro" id="IPR029016">
    <property type="entry name" value="GAF-like_dom_sf"/>
</dbReference>
<dbReference type="InterPro" id="IPR003018">
    <property type="entry name" value="GAF"/>
</dbReference>
<evidence type="ECO:0000313" key="2">
    <source>
        <dbReference type="EMBL" id="MBN7826527.1"/>
    </source>
</evidence>
<dbReference type="SMART" id="SM00052">
    <property type="entry name" value="EAL"/>
    <property type="match status" value="1"/>
</dbReference>
<organism evidence="2 3">
    <name type="scientific">Bowmanella dokdonensis</name>
    <dbReference type="NCBI Taxonomy" id="751969"/>
    <lineage>
        <taxon>Bacteria</taxon>
        <taxon>Pseudomonadati</taxon>
        <taxon>Pseudomonadota</taxon>
        <taxon>Gammaproteobacteria</taxon>
        <taxon>Alteromonadales</taxon>
        <taxon>Alteromonadaceae</taxon>
        <taxon>Bowmanella</taxon>
    </lineage>
</organism>
<dbReference type="CDD" id="cd01948">
    <property type="entry name" value="EAL"/>
    <property type="match status" value="1"/>
</dbReference>
<dbReference type="Proteomes" id="UP000664654">
    <property type="component" value="Unassembled WGS sequence"/>
</dbReference>
<evidence type="ECO:0000313" key="3">
    <source>
        <dbReference type="Proteomes" id="UP000664654"/>
    </source>
</evidence>
<gene>
    <name evidence="2" type="ORF">J0A66_14930</name>
</gene>
<name>A0A939DQI1_9ALTE</name>
<dbReference type="Gene3D" id="3.30.450.40">
    <property type="match status" value="1"/>
</dbReference>
<protein>
    <submittedName>
        <fullName evidence="2">EAL domain-containing protein</fullName>
    </submittedName>
</protein>
<dbReference type="PROSITE" id="PS50883">
    <property type="entry name" value="EAL"/>
    <property type="match status" value="1"/>
</dbReference>
<dbReference type="InterPro" id="IPR001633">
    <property type="entry name" value="EAL_dom"/>
</dbReference>
<dbReference type="RefSeq" id="WP_206574643.1">
    <property type="nucleotide sequence ID" value="NZ_JAFKCV010000009.1"/>
</dbReference>
<reference evidence="2" key="1">
    <citation type="submission" date="2021-03" db="EMBL/GenBank/DDBJ databases">
        <title>novel species isolated from a fishpond in China.</title>
        <authorList>
            <person name="Lu H."/>
            <person name="Cai Z."/>
        </authorList>
    </citation>
    <scope>NUCLEOTIDE SEQUENCE</scope>
    <source>
        <strain evidence="2">JCM 30855</strain>
    </source>
</reference>
<accession>A0A939DQI1</accession>
<dbReference type="Pfam" id="PF01590">
    <property type="entry name" value="GAF"/>
    <property type="match status" value="1"/>
</dbReference>
<dbReference type="Pfam" id="PF00563">
    <property type="entry name" value="EAL"/>
    <property type="match status" value="1"/>
</dbReference>
<keyword evidence="3" id="KW-1185">Reference proteome</keyword>
<dbReference type="EMBL" id="JAFKCV010000009">
    <property type="protein sequence ID" value="MBN7826527.1"/>
    <property type="molecule type" value="Genomic_DNA"/>
</dbReference>
<dbReference type="PANTHER" id="PTHR33121:SF76">
    <property type="entry name" value="SIGNALING PROTEIN"/>
    <property type="match status" value="1"/>
</dbReference>
<dbReference type="PANTHER" id="PTHR33121">
    <property type="entry name" value="CYCLIC DI-GMP PHOSPHODIESTERASE PDEF"/>
    <property type="match status" value="1"/>
</dbReference>
<evidence type="ECO:0000259" key="1">
    <source>
        <dbReference type="PROSITE" id="PS50883"/>
    </source>
</evidence>
<dbReference type="InterPro" id="IPR050706">
    <property type="entry name" value="Cyclic-di-GMP_PDE-like"/>
</dbReference>
<dbReference type="InterPro" id="IPR035919">
    <property type="entry name" value="EAL_sf"/>
</dbReference>
<dbReference type="GO" id="GO:0071111">
    <property type="term" value="F:cyclic-guanylate-specific phosphodiesterase activity"/>
    <property type="evidence" value="ECO:0007669"/>
    <property type="project" value="InterPro"/>
</dbReference>
<dbReference type="Gene3D" id="3.20.20.450">
    <property type="entry name" value="EAL domain"/>
    <property type="match status" value="1"/>
</dbReference>